<dbReference type="PANTHER" id="PTHR38123">
    <property type="entry name" value="CELL WALL SERINE-THREONINE-RICH GALACTOMANNOPROTEIN MP1 (AFU_ORTHOLOGUE AFUA_4G03240)"/>
    <property type="match status" value="1"/>
</dbReference>
<dbReference type="Pfam" id="PF12296">
    <property type="entry name" value="HsbA"/>
    <property type="match status" value="1"/>
</dbReference>
<proteinExistence type="predicted"/>
<evidence type="ECO:0000313" key="2">
    <source>
        <dbReference type="EMBL" id="KAF4616309.1"/>
    </source>
</evidence>
<dbReference type="InterPro" id="IPR021054">
    <property type="entry name" value="Cell_wall_mannoprotein_1"/>
</dbReference>
<evidence type="ECO:0000313" key="3">
    <source>
        <dbReference type="Proteomes" id="UP000521872"/>
    </source>
</evidence>
<sequence>MKFRSSLVVLASLVSAALSATVADVIADTRNISTQVTNLDNAANAFPNTGGSLVAALAIHTDVMNLRSAFDKGTTDIISASPKPFSEADGTTLLDIVEGFEPILLDALKVLIAKKPAFQALPISGIPTLIKQDLINLNASANTFENQLIASLPPDLVAAAEAIKTDLGTIFVNAIAAYQ</sequence>
<dbReference type="Proteomes" id="UP000521872">
    <property type="component" value="Unassembled WGS sequence"/>
</dbReference>
<keyword evidence="3" id="KW-1185">Reference proteome</keyword>
<evidence type="ECO:0008006" key="4">
    <source>
        <dbReference type="Google" id="ProtNLM"/>
    </source>
</evidence>
<comment type="caution">
    <text evidence="2">The sequence shown here is derived from an EMBL/GenBank/DDBJ whole genome shotgun (WGS) entry which is preliminary data.</text>
</comment>
<feature type="signal peptide" evidence="1">
    <location>
        <begin position="1"/>
        <end position="19"/>
    </location>
</feature>
<gene>
    <name evidence="2" type="ORF">D9613_008376</name>
</gene>
<name>A0A8H4QS64_9AGAR</name>
<evidence type="ECO:0000256" key="1">
    <source>
        <dbReference type="SAM" id="SignalP"/>
    </source>
</evidence>
<dbReference type="AlphaFoldDB" id="A0A8H4QS64"/>
<reference evidence="2 3" key="1">
    <citation type="submission" date="2019-12" db="EMBL/GenBank/DDBJ databases">
        <authorList>
            <person name="Floudas D."/>
            <person name="Bentzer J."/>
            <person name="Ahren D."/>
            <person name="Johansson T."/>
            <person name="Persson P."/>
            <person name="Tunlid A."/>
        </authorList>
    </citation>
    <scope>NUCLEOTIDE SEQUENCE [LARGE SCALE GENOMIC DNA]</scope>
    <source>
        <strain evidence="2 3">CBS 102.39</strain>
    </source>
</reference>
<dbReference type="PANTHER" id="PTHR38123:SF1">
    <property type="entry name" value="HYDROPHOBIC SURFACE BINDING PROTEIN"/>
    <property type="match status" value="1"/>
</dbReference>
<dbReference type="Gene3D" id="1.20.1280.140">
    <property type="match status" value="1"/>
</dbReference>
<organism evidence="2 3">
    <name type="scientific">Agrocybe pediades</name>
    <dbReference type="NCBI Taxonomy" id="84607"/>
    <lineage>
        <taxon>Eukaryota</taxon>
        <taxon>Fungi</taxon>
        <taxon>Dikarya</taxon>
        <taxon>Basidiomycota</taxon>
        <taxon>Agaricomycotina</taxon>
        <taxon>Agaricomycetes</taxon>
        <taxon>Agaricomycetidae</taxon>
        <taxon>Agaricales</taxon>
        <taxon>Agaricineae</taxon>
        <taxon>Strophariaceae</taxon>
        <taxon>Agrocybe</taxon>
    </lineage>
</organism>
<protein>
    <recommendedName>
        <fullName evidence="4">Antigenic cell wall galactomannoprotein</fullName>
    </recommendedName>
</protein>
<dbReference type="GO" id="GO:0005576">
    <property type="term" value="C:extracellular region"/>
    <property type="evidence" value="ECO:0007669"/>
    <property type="project" value="TreeGrafter"/>
</dbReference>
<keyword evidence="1" id="KW-0732">Signal</keyword>
<dbReference type="EMBL" id="JAACJL010000031">
    <property type="protein sequence ID" value="KAF4616309.1"/>
    <property type="molecule type" value="Genomic_DNA"/>
</dbReference>
<accession>A0A8H4QS64</accession>
<feature type="chain" id="PRO_5034585423" description="Antigenic cell wall galactomannoprotein" evidence="1">
    <location>
        <begin position="20"/>
        <end position="179"/>
    </location>
</feature>